<organism evidence="9 10">
    <name type="scientific">Dokdonia ponticola</name>
    <dbReference type="NCBI Taxonomy" id="2041041"/>
    <lineage>
        <taxon>Bacteria</taxon>
        <taxon>Pseudomonadati</taxon>
        <taxon>Bacteroidota</taxon>
        <taxon>Flavobacteriia</taxon>
        <taxon>Flavobacteriales</taxon>
        <taxon>Flavobacteriaceae</taxon>
        <taxon>Dokdonia</taxon>
    </lineage>
</organism>
<evidence type="ECO:0000256" key="2">
    <source>
        <dbReference type="ARBA" id="ARBA00022692"/>
    </source>
</evidence>
<sequence length="273" mass="32306">MDAFLLFFETMPIWQKLIWLVAVITLFWVLEGHYPFRKATYKKWKHAKTNLTLLSFTMIINTVFGIATAGIFLWGQEAQFGILHWFEAPVWVELGISLLVLDLVAQYGVHYFLHKNKWLWHLHTVHHSDTHLDVTSGTRHHPMDFIMRELAALFAVLITGMPISFYLLYRIITIFFTYWTHTSFAVPEKLDRVLSYIIVTPGMHRFHHHRELPWTDTNFGNILSIWDRLFGTFLYDDPSKIQFGLDIIDETQTDALKYQLTLPFDKRVNYKNK</sequence>
<dbReference type="RefSeq" id="WP_379977954.1">
    <property type="nucleotide sequence ID" value="NZ_JBHSFV010000003.1"/>
</dbReference>
<protein>
    <submittedName>
        <fullName evidence="9">Sterol desaturase family protein</fullName>
        <ecNumber evidence="9">1.-.-.-</ecNumber>
    </submittedName>
</protein>
<proteinExistence type="predicted"/>
<feature type="transmembrane region" description="Helical" evidence="7">
    <location>
        <begin position="12"/>
        <end position="30"/>
    </location>
</feature>
<feature type="transmembrane region" description="Helical" evidence="7">
    <location>
        <begin position="150"/>
        <end position="169"/>
    </location>
</feature>
<dbReference type="EMBL" id="JBHSFV010000003">
    <property type="protein sequence ID" value="MFC4633732.1"/>
    <property type="molecule type" value="Genomic_DNA"/>
</dbReference>
<dbReference type="PANTHER" id="PTHR21624:SF1">
    <property type="entry name" value="ALKYLGLYCEROL MONOOXYGENASE"/>
    <property type="match status" value="1"/>
</dbReference>
<dbReference type="Proteomes" id="UP001596043">
    <property type="component" value="Unassembled WGS sequence"/>
</dbReference>
<reference evidence="10" key="1">
    <citation type="journal article" date="2019" name="Int. J. Syst. Evol. Microbiol.">
        <title>The Global Catalogue of Microorganisms (GCM) 10K type strain sequencing project: providing services to taxonomists for standard genome sequencing and annotation.</title>
        <authorList>
            <consortium name="The Broad Institute Genomics Platform"/>
            <consortium name="The Broad Institute Genome Sequencing Center for Infectious Disease"/>
            <person name="Wu L."/>
            <person name="Ma J."/>
        </authorList>
    </citation>
    <scope>NUCLEOTIDE SEQUENCE [LARGE SCALE GENOMIC DNA]</scope>
    <source>
        <strain evidence="10">YJ-61-S</strain>
    </source>
</reference>
<evidence type="ECO:0000313" key="10">
    <source>
        <dbReference type="Proteomes" id="UP001596043"/>
    </source>
</evidence>
<dbReference type="GO" id="GO:0016491">
    <property type="term" value="F:oxidoreductase activity"/>
    <property type="evidence" value="ECO:0007669"/>
    <property type="project" value="UniProtKB-KW"/>
</dbReference>
<dbReference type="InterPro" id="IPR006694">
    <property type="entry name" value="Fatty_acid_hydroxylase"/>
</dbReference>
<accession>A0ABV9HV19</accession>
<keyword evidence="4 9" id="KW-0560">Oxidoreductase</keyword>
<keyword evidence="3 7" id="KW-1133">Transmembrane helix</keyword>
<comment type="subcellular location">
    <subcellularLocation>
        <location evidence="1">Endomembrane system</location>
        <topology evidence="1">Multi-pass membrane protein</topology>
    </subcellularLocation>
</comment>
<comment type="caution">
    <text evidence="9">The sequence shown here is derived from an EMBL/GenBank/DDBJ whole genome shotgun (WGS) entry which is preliminary data.</text>
</comment>
<feature type="domain" description="Fatty acid hydroxylase" evidence="8">
    <location>
        <begin position="99"/>
        <end position="232"/>
    </location>
</feature>
<keyword evidence="10" id="KW-1185">Reference proteome</keyword>
<dbReference type="EC" id="1.-.-.-" evidence="9"/>
<feature type="transmembrane region" description="Helical" evidence="7">
    <location>
        <begin position="94"/>
        <end position="113"/>
    </location>
</feature>
<evidence type="ECO:0000256" key="5">
    <source>
        <dbReference type="ARBA" id="ARBA00023098"/>
    </source>
</evidence>
<evidence type="ECO:0000256" key="3">
    <source>
        <dbReference type="ARBA" id="ARBA00022989"/>
    </source>
</evidence>
<dbReference type="InterPro" id="IPR051689">
    <property type="entry name" value="Sterol_desaturase/TMEM195"/>
</dbReference>
<evidence type="ECO:0000256" key="7">
    <source>
        <dbReference type="SAM" id="Phobius"/>
    </source>
</evidence>
<keyword evidence="2 7" id="KW-0812">Transmembrane</keyword>
<evidence type="ECO:0000259" key="8">
    <source>
        <dbReference type="Pfam" id="PF04116"/>
    </source>
</evidence>
<dbReference type="Pfam" id="PF04116">
    <property type="entry name" value="FA_hydroxylase"/>
    <property type="match status" value="1"/>
</dbReference>
<evidence type="ECO:0000256" key="6">
    <source>
        <dbReference type="ARBA" id="ARBA00023136"/>
    </source>
</evidence>
<keyword evidence="6 7" id="KW-0472">Membrane</keyword>
<evidence type="ECO:0000313" key="9">
    <source>
        <dbReference type="EMBL" id="MFC4633732.1"/>
    </source>
</evidence>
<evidence type="ECO:0000256" key="1">
    <source>
        <dbReference type="ARBA" id="ARBA00004127"/>
    </source>
</evidence>
<feature type="transmembrane region" description="Helical" evidence="7">
    <location>
        <begin position="51"/>
        <end position="74"/>
    </location>
</feature>
<name>A0ABV9HV19_9FLAO</name>
<evidence type="ECO:0000256" key="4">
    <source>
        <dbReference type="ARBA" id="ARBA00023002"/>
    </source>
</evidence>
<dbReference type="PANTHER" id="PTHR21624">
    <property type="entry name" value="STEROL DESATURASE-RELATED PROTEIN"/>
    <property type="match status" value="1"/>
</dbReference>
<keyword evidence="5" id="KW-0443">Lipid metabolism</keyword>
<gene>
    <name evidence="9" type="ORF">ACFO3O_07425</name>
</gene>